<dbReference type="EMBL" id="SPVF01000106">
    <property type="protein sequence ID" value="TFW22443.1"/>
    <property type="molecule type" value="Genomic_DNA"/>
</dbReference>
<comment type="caution">
    <text evidence="4">The sequence shown here is derived from an EMBL/GenBank/DDBJ whole genome shotgun (WGS) entry which is preliminary data.</text>
</comment>
<dbReference type="RefSeq" id="WP_135206668.1">
    <property type="nucleotide sequence ID" value="NZ_SPVF01000106.1"/>
</dbReference>
<dbReference type="AlphaFoldDB" id="A0A4Y9SJ56"/>
<evidence type="ECO:0000256" key="1">
    <source>
        <dbReference type="SAM" id="MobiDB-lite"/>
    </source>
</evidence>
<protein>
    <submittedName>
        <fullName evidence="4">SH3 domain-containing protein</fullName>
    </submittedName>
</protein>
<keyword evidence="2" id="KW-0812">Transmembrane</keyword>
<reference evidence="4 5" key="1">
    <citation type="submission" date="2019-03" db="EMBL/GenBank/DDBJ databases">
        <title>Draft Genome Sequence of Massilia arenosa sp. nov., a Novel Massilia Species Isolated from a Sandy-loam Maize Soil.</title>
        <authorList>
            <person name="Raths R."/>
            <person name="Peta V."/>
            <person name="Bucking H."/>
        </authorList>
    </citation>
    <scope>NUCLEOTIDE SEQUENCE [LARGE SCALE GENOMIC DNA]</scope>
    <source>
        <strain evidence="4 5">MC02</strain>
    </source>
</reference>
<keyword evidence="2" id="KW-1133">Transmembrane helix</keyword>
<dbReference type="PROSITE" id="PS51781">
    <property type="entry name" value="SH3B"/>
    <property type="match status" value="1"/>
</dbReference>
<organism evidence="4 5">
    <name type="scientific">Zemynaea arenosa</name>
    <dbReference type="NCBI Taxonomy" id="2561931"/>
    <lineage>
        <taxon>Bacteria</taxon>
        <taxon>Pseudomonadati</taxon>
        <taxon>Pseudomonadota</taxon>
        <taxon>Betaproteobacteria</taxon>
        <taxon>Burkholderiales</taxon>
        <taxon>Oxalobacteraceae</taxon>
        <taxon>Telluria group</taxon>
        <taxon>Zemynaea</taxon>
    </lineage>
</organism>
<dbReference type="Pfam" id="PF08239">
    <property type="entry name" value="SH3_3"/>
    <property type="match status" value="1"/>
</dbReference>
<name>A0A4Y9SJ56_9BURK</name>
<accession>A0A4Y9SJ56</accession>
<proteinExistence type="predicted"/>
<evidence type="ECO:0000259" key="3">
    <source>
        <dbReference type="PROSITE" id="PS51781"/>
    </source>
</evidence>
<feature type="transmembrane region" description="Helical" evidence="2">
    <location>
        <begin position="39"/>
        <end position="58"/>
    </location>
</feature>
<evidence type="ECO:0000313" key="4">
    <source>
        <dbReference type="EMBL" id="TFW22443.1"/>
    </source>
</evidence>
<feature type="domain" description="SH3b" evidence="3">
    <location>
        <begin position="97"/>
        <end position="165"/>
    </location>
</feature>
<sequence length="168" mass="17925">METIAHMPALAYAAAFLATLVLARYLTPARWWRHANARALAVLVGGTWALGTGLLWLANAPADALAADRRPTLAGSADAPAAPQLTSTSETPAGTPVTGAHYRVYRDLNLRTAPGVSARRIGTVPVQSEVVSTGVSAGDWWEVRARTGTVETTGWASSLWLRRTDERH</sequence>
<keyword evidence="2" id="KW-0472">Membrane</keyword>
<evidence type="ECO:0000256" key="2">
    <source>
        <dbReference type="SAM" id="Phobius"/>
    </source>
</evidence>
<dbReference type="OrthoDB" id="8758863at2"/>
<dbReference type="InterPro" id="IPR003646">
    <property type="entry name" value="SH3-like_bac-type"/>
</dbReference>
<feature type="region of interest" description="Disordered" evidence="1">
    <location>
        <begin position="75"/>
        <end position="97"/>
    </location>
</feature>
<feature type="transmembrane region" description="Helical" evidence="2">
    <location>
        <begin position="6"/>
        <end position="27"/>
    </location>
</feature>
<evidence type="ECO:0000313" key="5">
    <source>
        <dbReference type="Proteomes" id="UP000298438"/>
    </source>
</evidence>
<keyword evidence="5" id="KW-1185">Reference proteome</keyword>
<dbReference type="Gene3D" id="2.30.30.40">
    <property type="entry name" value="SH3 Domains"/>
    <property type="match status" value="1"/>
</dbReference>
<dbReference type="Proteomes" id="UP000298438">
    <property type="component" value="Unassembled WGS sequence"/>
</dbReference>
<gene>
    <name evidence="4" type="ORF">E4L96_07890</name>
</gene>